<dbReference type="AlphaFoldDB" id="A0A7W7VX59"/>
<dbReference type="Proteomes" id="UP000540506">
    <property type="component" value="Unassembled WGS sequence"/>
</dbReference>
<accession>A0A7W7VX59</accession>
<organism evidence="2 3">
    <name type="scientific">Kitasatospora kifunensis</name>
    <name type="common">Streptomyces kifunensis</name>
    <dbReference type="NCBI Taxonomy" id="58351"/>
    <lineage>
        <taxon>Bacteria</taxon>
        <taxon>Bacillati</taxon>
        <taxon>Actinomycetota</taxon>
        <taxon>Actinomycetes</taxon>
        <taxon>Kitasatosporales</taxon>
        <taxon>Streptomycetaceae</taxon>
        <taxon>Kitasatospora</taxon>
    </lineage>
</organism>
<gene>
    <name evidence="2" type="ORF">FHR34_005109</name>
</gene>
<evidence type="ECO:0000313" key="2">
    <source>
        <dbReference type="EMBL" id="MBB4926116.1"/>
    </source>
</evidence>
<proteinExistence type="predicted"/>
<comment type="caution">
    <text evidence="2">The sequence shown here is derived from an EMBL/GenBank/DDBJ whole genome shotgun (WGS) entry which is preliminary data.</text>
</comment>
<reference evidence="2 3" key="1">
    <citation type="submission" date="2020-08" db="EMBL/GenBank/DDBJ databases">
        <title>Sequencing the genomes of 1000 actinobacteria strains.</title>
        <authorList>
            <person name="Klenk H.-P."/>
        </authorList>
    </citation>
    <scope>NUCLEOTIDE SEQUENCE [LARGE SCALE GENOMIC DNA]</scope>
    <source>
        <strain evidence="2 3">DSM 41654</strain>
    </source>
</reference>
<dbReference type="GO" id="GO:0003676">
    <property type="term" value="F:nucleic acid binding"/>
    <property type="evidence" value="ECO:0007669"/>
    <property type="project" value="InterPro"/>
</dbReference>
<feature type="domain" description="Tc1-like transposase DDE" evidence="1">
    <location>
        <begin position="8"/>
        <end position="137"/>
    </location>
</feature>
<keyword evidence="3" id="KW-1185">Reference proteome</keyword>
<dbReference type="EMBL" id="JACHJV010000001">
    <property type="protein sequence ID" value="MBB4926116.1"/>
    <property type="molecule type" value="Genomic_DNA"/>
</dbReference>
<name>A0A7W7VX59_KITKI</name>
<dbReference type="Pfam" id="PF13358">
    <property type="entry name" value="DDE_3"/>
    <property type="match status" value="1"/>
</dbReference>
<evidence type="ECO:0000259" key="1">
    <source>
        <dbReference type="Pfam" id="PF13358"/>
    </source>
</evidence>
<evidence type="ECO:0000313" key="3">
    <source>
        <dbReference type="Proteomes" id="UP000540506"/>
    </source>
</evidence>
<sequence length="175" mass="20121">MIPRTFPPAPGWSPDGHRIKNEIEYGRGLEKTWVYGGLRVTDGQEVTMTASSRNSEFYQQFLCLLEEANPTGDIVVVTDNLSSHNSLSTRTWLQDHPRIRHVFIPVGACWLNLQEGWWRIFRKAALAGHSFADPDEITDATRLATAQLNARARPWIWGRPAPPTRQLRHRYVYRL</sequence>
<dbReference type="InterPro" id="IPR038717">
    <property type="entry name" value="Tc1-like_DDE_dom"/>
</dbReference>
<dbReference type="Gene3D" id="3.30.420.10">
    <property type="entry name" value="Ribonuclease H-like superfamily/Ribonuclease H"/>
    <property type="match status" value="1"/>
</dbReference>
<dbReference type="InterPro" id="IPR036397">
    <property type="entry name" value="RNaseH_sf"/>
</dbReference>
<protein>
    <submittedName>
        <fullName evidence="2">Transposase</fullName>
    </submittedName>
</protein>